<feature type="compositionally biased region" description="Polar residues" evidence="1">
    <location>
        <begin position="26"/>
        <end position="50"/>
    </location>
</feature>
<feature type="compositionally biased region" description="Pro residues" evidence="1">
    <location>
        <begin position="90"/>
        <end position="102"/>
    </location>
</feature>
<accession>C4J804</accession>
<dbReference type="AlphaFoldDB" id="C4J804"/>
<feature type="compositionally biased region" description="Basic residues" evidence="1">
    <location>
        <begin position="12"/>
        <end position="22"/>
    </location>
</feature>
<evidence type="ECO:0000256" key="1">
    <source>
        <dbReference type="SAM" id="MobiDB-lite"/>
    </source>
</evidence>
<dbReference type="EMBL" id="BT086951">
    <property type="protein sequence ID" value="ACR37304.1"/>
    <property type="molecule type" value="mRNA"/>
</dbReference>
<sequence>MSRTRFLCRSSPRSRRRQRRARASGALTSASPSRLTTAHGQQPSAMASASVTATQDRHVCAVQSAWSTTGTGAAGPSWRWNRPRRLASIAPPPPPRRTPARPPVKSSFRCRCGHEFAAGFRGGERAAGGRRRAGE</sequence>
<proteinExistence type="evidence at transcript level"/>
<name>C4J804_MAIZE</name>
<feature type="region of interest" description="Disordered" evidence="1">
    <location>
        <begin position="1"/>
        <end position="50"/>
    </location>
</feature>
<feature type="region of interest" description="Disordered" evidence="1">
    <location>
        <begin position="68"/>
        <end position="107"/>
    </location>
</feature>
<evidence type="ECO:0000313" key="2">
    <source>
        <dbReference type="EMBL" id="ACR37304.1"/>
    </source>
</evidence>
<protein>
    <submittedName>
        <fullName evidence="2">Uncharacterized protein</fullName>
    </submittedName>
</protein>
<organism evidence="2">
    <name type="scientific">Zea mays</name>
    <name type="common">Maize</name>
    <dbReference type="NCBI Taxonomy" id="4577"/>
    <lineage>
        <taxon>Eukaryota</taxon>
        <taxon>Viridiplantae</taxon>
        <taxon>Streptophyta</taxon>
        <taxon>Embryophyta</taxon>
        <taxon>Tracheophyta</taxon>
        <taxon>Spermatophyta</taxon>
        <taxon>Magnoliopsida</taxon>
        <taxon>Liliopsida</taxon>
        <taxon>Poales</taxon>
        <taxon>Poaceae</taxon>
        <taxon>PACMAD clade</taxon>
        <taxon>Panicoideae</taxon>
        <taxon>Andropogonodae</taxon>
        <taxon>Andropogoneae</taxon>
        <taxon>Tripsacinae</taxon>
        <taxon>Zea</taxon>
    </lineage>
</organism>
<reference evidence="2" key="2">
    <citation type="submission" date="2012-06" db="EMBL/GenBank/DDBJ databases">
        <authorList>
            <person name="Yu Y."/>
            <person name="Currie J."/>
            <person name="Lomeli R."/>
            <person name="Angelova A."/>
            <person name="Collura K."/>
            <person name="Wissotski M."/>
            <person name="Campos D."/>
            <person name="Kudrna D."/>
            <person name="Golser W."/>
            <person name="Ashely E."/>
            <person name="Descour A."/>
            <person name="Fernandes J."/>
            <person name="Soderlund C."/>
            <person name="Walbot V."/>
        </authorList>
    </citation>
    <scope>NUCLEOTIDE SEQUENCE</scope>
    <source>
        <strain evidence="2">B73</strain>
    </source>
</reference>
<reference evidence="2" key="1">
    <citation type="journal article" date="2009" name="PLoS Genet.">
        <title>Sequencing, mapping, and analysis of 27,455 maize full-length cDNAs.</title>
        <authorList>
            <person name="Soderlund C."/>
            <person name="Descour A."/>
            <person name="Kudrna D."/>
            <person name="Bomhoff M."/>
            <person name="Boyd L."/>
            <person name="Currie J."/>
            <person name="Angelova A."/>
            <person name="Collura K."/>
            <person name="Wissotski M."/>
            <person name="Ashley E."/>
            <person name="Morrow D."/>
            <person name="Fernandes J."/>
            <person name="Walbot V."/>
            <person name="Yu Y."/>
        </authorList>
    </citation>
    <scope>NUCLEOTIDE SEQUENCE</scope>
    <source>
        <strain evidence="2">B73</strain>
    </source>
</reference>